<feature type="transmembrane region" description="Helical" evidence="1">
    <location>
        <begin position="148"/>
        <end position="167"/>
    </location>
</feature>
<evidence type="ECO:0000313" key="2">
    <source>
        <dbReference type="EMBL" id="GAD55838.1"/>
    </source>
</evidence>
<dbReference type="AlphaFoldDB" id="U3AM84"/>
<dbReference type="RefSeq" id="WP_021693939.1">
    <property type="nucleotide sequence ID" value="NZ_BATB01000022.1"/>
</dbReference>
<dbReference type="PANTHER" id="PTHR41795">
    <property type="entry name" value="EXOPOLYSACCHARIDE SYNTHESIS PROTEIN"/>
    <property type="match status" value="1"/>
</dbReference>
<dbReference type="EMBL" id="BATB01000022">
    <property type="protein sequence ID" value="GAD55838.1"/>
    <property type="molecule type" value="Genomic_DNA"/>
</dbReference>
<dbReference type="OrthoDB" id="7949130at2"/>
<feature type="transmembrane region" description="Helical" evidence="1">
    <location>
        <begin position="123"/>
        <end position="142"/>
    </location>
</feature>
<accession>U3AM84</accession>
<dbReference type="Pfam" id="PF06055">
    <property type="entry name" value="ExoD"/>
    <property type="match status" value="1"/>
</dbReference>
<sequence length="196" mass="21585">MADERRRALSEVLDQLESSVQGDSIAISDVIEKLGHKSFASLMLVFSLISTSPASAIPGITTVVAAIVFILVVQMMIGRKCLWLPEFITRRHMSAAKLCKGIGWLRRPVHFVERYLKPRLTFLFHRPWLWLPLILILCLTLFMPVMEIVPTSGSIASAVIALFAAGLLTRDGALAVMSLVLLIAVPVAVWQFGFAG</sequence>
<gene>
    <name evidence="2" type="ORF">MBELCI_1890</name>
</gene>
<dbReference type="PIRSF" id="PIRSF033239">
    <property type="entry name" value="ExoD"/>
    <property type="match status" value="1"/>
</dbReference>
<evidence type="ECO:0000256" key="1">
    <source>
        <dbReference type="SAM" id="Phobius"/>
    </source>
</evidence>
<dbReference type="Proteomes" id="UP000016566">
    <property type="component" value="Unassembled WGS sequence"/>
</dbReference>
<feature type="transmembrane region" description="Helical" evidence="1">
    <location>
        <begin position="174"/>
        <end position="193"/>
    </location>
</feature>
<comment type="caution">
    <text evidence="2">The sequence shown here is derived from an EMBL/GenBank/DDBJ whole genome shotgun (WGS) entry which is preliminary data.</text>
</comment>
<keyword evidence="1" id="KW-0812">Transmembrane</keyword>
<dbReference type="eggNOG" id="COG3932">
    <property type="taxonomic scope" value="Bacteria"/>
</dbReference>
<keyword evidence="1" id="KW-0472">Membrane</keyword>
<dbReference type="InterPro" id="IPR010331">
    <property type="entry name" value="ExoD"/>
</dbReference>
<organism evidence="2 3">
    <name type="scientific">Limimaricola cinnabarinus LL-001</name>
    <dbReference type="NCBI Taxonomy" id="1337093"/>
    <lineage>
        <taxon>Bacteria</taxon>
        <taxon>Pseudomonadati</taxon>
        <taxon>Pseudomonadota</taxon>
        <taxon>Alphaproteobacteria</taxon>
        <taxon>Rhodobacterales</taxon>
        <taxon>Paracoccaceae</taxon>
        <taxon>Limimaricola</taxon>
    </lineage>
</organism>
<evidence type="ECO:0000313" key="3">
    <source>
        <dbReference type="Proteomes" id="UP000016566"/>
    </source>
</evidence>
<keyword evidence="1" id="KW-1133">Transmembrane helix</keyword>
<proteinExistence type="predicted"/>
<dbReference type="PANTHER" id="PTHR41795:SF1">
    <property type="entry name" value="EXOPOLYSACCHARIDE SYNTHESIS PROTEIN"/>
    <property type="match status" value="1"/>
</dbReference>
<reference evidence="2" key="1">
    <citation type="journal article" date="2013" name="Genome Announc.">
        <title>Draft Genome Sequence of Loktanella cinnabarina LL-001T, Isolated from Deep-Sea Floor Sediment.</title>
        <authorList>
            <person name="Nishi S."/>
            <person name="Tsubouchi T."/>
            <person name="Takaki Y."/>
            <person name="Koyanagi R."/>
            <person name="Satoh N."/>
            <person name="Maruyama T."/>
            <person name="Hatada Y."/>
        </authorList>
    </citation>
    <scope>NUCLEOTIDE SEQUENCE [LARGE SCALE GENOMIC DNA]</scope>
    <source>
        <strain evidence="2">LL-001</strain>
    </source>
</reference>
<protein>
    <submittedName>
        <fullName evidence="2">Exopolysaccharide synthesis, exoD</fullName>
    </submittedName>
</protein>
<name>U3AM84_9RHOB</name>
<keyword evidence="3" id="KW-1185">Reference proteome</keyword>